<dbReference type="GO" id="GO:0004452">
    <property type="term" value="F:isopentenyl-diphosphate delta-isomerase activity"/>
    <property type="evidence" value="ECO:0007669"/>
    <property type="project" value="UniProtKB-UniRule"/>
</dbReference>
<comment type="similarity">
    <text evidence="11">Belongs to the IPP isomerase type 2 family.</text>
</comment>
<evidence type="ECO:0000313" key="13">
    <source>
        <dbReference type="EMBL" id="AEF95266.1"/>
    </source>
</evidence>
<reference evidence="13 14" key="1">
    <citation type="submission" date="2011-05" db="EMBL/GenBank/DDBJ databases">
        <title>Complete sequence of Desulfotomaculum carboxydivorans CO-1-SRB.</title>
        <authorList>
            <consortium name="US DOE Joint Genome Institute"/>
            <person name="Lucas S."/>
            <person name="Han J."/>
            <person name="Lapidus A."/>
            <person name="Cheng J.-F."/>
            <person name="Goodwin L."/>
            <person name="Pitluck S."/>
            <person name="Peters L."/>
            <person name="Mikhailova N."/>
            <person name="Lu M."/>
            <person name="Han C."/>
            <person name="Tapia R."/>
            <person name="Land M."/>
            <person name="Hauser L."/>
            <person name="Kyrpides N."/>
            <person name="Ivanova N."/>
            <person name="Pagani I."/>
            <person name="Stams A."/>
            <person name="Plugge C."/>
            <person name="Muyzer G."/>
            <person name="Kuever J."/>
            <person name="Parshina S."/>
            <person name="Ivanova A."/>
            <person name="Nazina T."/>
            <person name="Woyke T."/>
        </authorList>
    </citation>
    <scope>NUCLEOTIDE SEQUENCE [LARGE SCALE GENOMIC DNA]</scope>
    <source>
        <strain evidence="14">DSM 14880 / VKM B-2319 / CO-1-SRB</strain>
    </source>
</reference>
<evidence type="ECO:0000256" key="5">
    <source>
        <dbReference type="ARBA" id="ARBA00022723"/>
    </source>
</evidence>
<feature type="binding site" evidence="11">
    <location>
        <position position="183"/>
    </location>
    <ligand>
        <name>FMN</name>
        <dbReference type="ChEBI" id="CHEBI:58210"/>
    </ligand>
</feature>
<comment type="catalytic activity">
    <reaction evidence="11">
        <text>isopentenyl diphosphate = dimethylallyl diphosphate</text>
        <dbReference type="Rhea" id="RHEA:23284"/>
        <dbReference type="ChEBI" id="CHEBI:57623"/>
        <dbReference type="ChEBI" id="CHEBI:128769"/>
        <dbReference type="EC" id="5.3.3.2"/>
    </reaction>
</comment>
<dbReference type="GO" id="GO:0008299">
    <property type="term" value="P:isoprenoid biosynthetic process"/>
    <property type="evidence" value="ECO:0007669"/>
    <property type="project" value="UniProtKB-UniRule"/>
</dbReference>
<organism evidence="13 14">
    <name type="scientific">Desulfotomaculum nigrificans (strain DSM 14880 / VKM B-2319 / CO-1-SRB)</name>
    <name type="common">Desulfotomaculum carboxydivorans</name>
    <dbReference type="NCBI Taxonomy" id="868595"/>
    <lineage>
        <taxon>Bacteria</taxon>
        <taxon>Bacillati</taxon>
        <taxon>Bacillota</taxon>
        <taxon>Clostridia</taxon>
        <taxon>Eubacteriales</taxon>
        <taxon>Desulfotomaculaceae</taxon>
        <taxon>Desulfotomaculum</taxon>
    </lineage>
</organism>
<dbReference type="EMBL" id="CP002736">
    <property type="protein sequence ID" value="AEF95266.1"/>
    <property type="molecule type" value="Genomic_DNA"/>
</dbReference>
<dbReference type="GO" id="GO:0010181">
    <property type="term" value="F:FMN binding"/>
    <property type="evidence" value="ECO:0007669"/>
    <property type="project" value="UniProtKB-UniRule"/>
</dbReference>
<dbReference type="PANTHER" id="PTHR43665">
    <property type="entry name" value="ISOPENTENYL-DIPHOSPHATE DELTA-ISOMERASE"/>
    <property type="match status" value="1"/>
</dbReference>
<comment type="cofactor">
    <cofactor evidence="11">
        <name>NADPH</name>
        <dbReference type="ChEBI" id="CHEBI:57783"/>
    </cofactor>
</comment>
<dbReference type="CDD" id="cd02811">
    <property type="entry name" value="IDI-2_FMN"/>
    <property type="match status" value="1"/>
</dbReference>
<comment type="subcellular location">
    <subcellularLocation>
        <location evidence="11">Cytoplasm</location>
    </subcellularLocation>
</comment>
<name>F6B489_DESCC</name>
<keyword evidence="5 11" id="KW-0479">Metal-binding</keyword>
<evidence type="ECO:0000256" key="10">
    <source>
        <dbReference type="ARBA" id="ARBA00025810"/>
    </source>
</evidence>
<keyword evidence="2 11" id="KW-0963">Cytoplasm</keyword>
<dbReference type="KEGG" id="dca:Desca_2438"/>
<protein>
    <recommendedName>
        <fullName evidence="11">Isopentenyl-diphosphate delta-isomerase</fullName>
        <shortName evidence="11">IPP isomerase</shortName>
        <ecNumber evidence="11">5.3.3.2</ecNumber>
    </recommendedName>
    <alternativeName>
        <fullName evidence="11">Isopentenyl diphosphate:dimethylallyl diphosphate isomerase</fullName>
    </alternativeName>
    <alternativeName>
        <fullName evidence="11">Isopentenyl pyrophosphate isomerase</fullName>
    </alternativeName>
    <alternativeName>
        <fullName evidence="11">Type 2 isopentenyl diphosphate isomerase</fullName>
        <shortName evidence="11">IDI-2</shortName>
    </alternativeName>
</protein>
<evidence type="ECO:0000256" key="11">
    <source>
        <dbReference type="HAMAP-Rule" id="MF_00354"/>
    </source>
</evidence>
<dbReference type="HAMAP" id="MF_00354">
    <property type="entry name" value="Idi_2"/>
    <property type="match status" value="1"/>
</dbReference>
<evidence type="ECO:0000256" key="4">
    <source>
        <dbReference type="ARBA" id="ARBA00022643"/>
    </source>
</evidence>
<keyword evidence="7 11" id="KW-0521">NADP</keyword>
<keyword evidence="3 11" id="KW-0285">Flavoprotein</keyword>
<feature type="domain" description="FMN-dependent dehydrogenase" evidence="12">
    <location>
        <begin position="166"/>
        <end position="319"/>
    </location>
</feature>
<keyword evidence="4 11" id="KW-0288">FMN</keyword>
<sequence length="352" mass="37880">MRLNRKLEHIELSLRQKESAVSTGFDDITLVHNSLPQLNLADVDTSCTFLGKVLQGPLLINAMTGGHPELESINFSLAKAAYTVGVAMAVGSQRAALEDHAVRSSFTVVRDANPDGVILANLGADCTLNEAREAIKMIKADSLQLHLNVPQELAMAEGDRDFRGILQNIELLTKQLTTPVVVKEVGFGMSRETISRLRAAGAAYIDVGGAGGTDFIAIENNRSGRQTRWAWGIPTAISLLEGLAVESPGHLIASGGIVHALDCVKALCLGCSMVGMARPLLKILIDGSTEELTAYLQNLIADIRRIMLMLGARRIADLTSVPAVIGGTTYHWLARRGIEVDSYARRKGEFSN</sequence>
<keyword evidence="8 11" id="KW-0414">Isoprene biosynthesis</keyword>
<dbReference type="NCBIfam" id="TIGR02151">
    <property type="entry name" value="IPP_isom_2"/>
    <property type="match status" value="1"/>
</dbReference>
<dbReference type="HOGENOM" id="CLU_065515_0_0_9"/>
<comment type="function">
    <text evidence="11">Involved in the biosynthesis of isoprenoids. Catalyzes the 1,3-allylic rearrangement of the homoallylic substrate isopentenyl (IPP) to its allylic isomer, dimethylallyl diphosphate (DMAPP).</text>
</comment>
<dbReference type="RefSeq" id="WP_013810739.1">
    <property type="nucleotide sequence ID" value="NC_015565.1"/>
</dbReference>
<feature type="binding site" evidence="11">
    <location>
        <begin position="277"/>
        <end position="278"/>
    </location>
    <ligand>
        <name>FMN</name>
        <dbReference type="ChEBI" id="CHEBI:58210"/>
    </ligand>
</feature>
<evidence type="ECO:0000256" key="7">
    <source>
        <dbReference type="ARBA" id="ARBA00022857"/>
    </source>
</evidence>
<dbReference type="eggNOG" id="COG1304">
    <property type="taxonomic scope" value="Bacteria"/>
</dbReference>
<comment type="cofactor">
    <cofactor evidence="1 11">
        <name>FMN</name>
        <dbReference type="ChEBI" id="CHEBI:58210"/>
    </cofactor>
</comment>
<keyword evidence="6 11" id="KW-0460">Magnesium</keyword>
<evidence type="ECO:0000256" key="3">
    <source>
        <dbReference type="ARBA" id="ARBA00022630"/>
    </source>
</evidence>
<feature type="binding site" evidence="11">
    <location>
        <begin position="62"/>
        <end position="64"/>
    </location>
    <ligand>
        <name>FMN</name>
        <dbReference type="ChEBI" id="CHEBI:58210"/>
    </ligand>
</feature>
<evidence type="ECO:0000256" key="9">
    <source>
        <dbReference type="ARBA" id="ARBA00023235"/>
    </source>
</evidence>
<dbReference type="PANTHER" id="PTHR43665:SF1">
    <property type="entry name" value="ISOPENTENYL-DIPHOSPHATE DELTA-ISOMERASE"/>
    <property type="match status" value="1"/>
</dbReference>
<evidence type="ECO:0000256" key="8">
    <source>
        <dbReference type="ARBA" id="ARBA00023229"/>
    </source>
</evidence>
<dbReference type="PIRSF" id="PIRSF003314">
    <property type="entry name" value="IPP_isomerase"/>
    <property type="match status" value="1"/>
</dbReference>
<evidence type="ECO:0000313" key="14">
    <source>
        <dbReference type="Proteomes" id="UP000009226"/>
    </source>
</evidence>
<proteinExistence type="inferred from homology"/>
<dbReference type="Proteomes" id="UP000009226">
    <property type="component" value="Chromosome"/>
</dbReference>
<dbReference type="InterPro" id="IPR013785">
    <property type="entry name" value="Aldolase_TIM"/>
</dbReference>
<feature type="binding site" evidence="11">
    <location>
        <begin position="5"/>
        <end position="6"/>
    </location>
    <ligand>
        <name>substrate</name>
    </ligand>
</feature>
<feature type="binding site" evidence="11">
    <location>
        <position position="213"/>
    </location>
    <ligand>
        <name>FMN</name>
        <dbReference type="ChEBI" id="CHEBI:58210"/>
    </ligand>
</feature>
<dbReference type="GO" id="GO:0070402">
    <property type="term" value="F:NADPH binding"/>
    <property type="evidence" value="ECO:0007669"/>
    <property type="project" value="UniProtKB-UniRule"/>
</dbReference>
<feature type="binding site" evidence="11">
    <location>
        <position position="92"/>
    </location>
    <ligand>
        <name>FMN</name>
        <dbReference type="ChEBI" id="CHEBI:58210"/>
    </ligand>
</feature>
<dbReference type="AlphaFoldDB" id="F6B489"/>
<evidence type="ECO:0000256" key="6">
    <source>
        <dbReference type="ARBA" id="ARBA00022842"/>
    </source>
</evidence>
<keyword evidence="9 11" id="KW-0413">Isomerase</keyword>
<feature type="binding site" evidence="11">
    <location>
        <position position="121"/>
    </location>
    <ligand>
        <name>FMN</name>
        <dbReference type="ChEBI" id="CHEBI:58210"/>
    </ligand>
</feature>
<comment type="cofactor">
    <cofactor evidence="11">
        <name>Mg(2+)</name>
        <dbReference type="ChEBI" id="CHEBI:18420"/>
    </cofactor>
</comment>
<dbReference type="GO" id="GO:0005737">
    <property type="term" value="C:cytoplasm"/>
    <property type="evidence" value="ECO:0007669"/>
    <property type="project" value="UniProtKB-SubCell"/>
</dbReference>
<accession>F6B489</accession>
<keyword evidence="14" id="KW-1185">Reference proteome</keyword>
<dbReference type="GO" id="GO:0000287">
    <property type="term" value="F:magnesium ion binding"/>
    <property type="evidence" value="ECO:0007669"/>
    <property type="project" value="UniProtKB-UniRule"/>
</dbReference>
<feature type="binding site" evidence="11">
    <location>
        <begin position="92"/>
        <end position="94"/>
    </location>
    <ligand>
        <name>substrate</name>
    </ligand>
</feature>
<evidence type="ECO:0000256" key="2">
    <source>
        <dbReference type="ARBA" id="ARBA00022490"/>
    </source>
</evidence>
<feature type="binding site" evidence="11">
    <location>
        <position position="151"/>
    </location>
    <ligand>
        <name>substrate</name>
    </ligand>
</feature>
<feature type="binding site" evidence="11">
    <location>
        <position position="152"/>
    </location>
    <ligand>
        <name>Mg(2+)</name>
        <dbReference type="ChEBI" id="CHEBI:18420"/>
    </ligand>
</feature>
<dbReference type="STRING" id="868595.Desca_2438"/>
<dbReference type="GO" id="GO:0016491">
    <property type="term" value="F:oxidoreductase activity"/>
    <property type="evidence" value="ECO:0007669"/>
    <property type="project" value="InterPro"/>
</dbReference>
<dbReference type="InterPro" id="IPR011179">
    <property type="entry name" value="IPdP_isomerase"/>
</dbReference>
<dbReference type="EC" id="5.3.3.2" evidence="11"/>
<gene>
    <name evidence="11" type="primary">fni</name>
    <name evidence="13" type="ordered locus">Desca_2438</name>
</gene>
<dbReference type="InterPro" id="IPR000262">
    <property type="entry name" value="FMN-dep_DH"/>
</dbReference>
<comment type="subunit">
    <text evidence="10 11">Homooctamer. Dimer of tetramers.</text>
</comment>
<dbReference type="Gene3D" id="3.20.20.70">
    <property type="entry name" value="Aldolase class I"/>
    <property type="match status" value="1"/>
</dbReference>
<comment type="caution">
    <text evidence="11">Lacks conserved residue(s) required for the propagation of feature annotation.</text>
</comment>
<evidence type="ECO:0000256" key="1">
    <source>
        <dbReference type="ARBA" id="ARBA00001917"/>
    </source>
</evidence>
<evidence type="ECO:0000259" key="12">
    <source>
        <dbReference type="Pfam" id="PF01070"/>
    </source>
</evidence>
<dbReference type="Pfam" id="PF01070">
    <property type="entry name" value="FMN_dh"/>
    <property type="match status" value="1"/>
</dbReference>
<dbReference type="SUPFAM" id="SSF51395">
    <property type="entry name" value="FMN-linked oxidoreductases"/>
    <property type="match status" value="1"/>
</dbReference>